<gene>
    <name evidence="1" type="ORF">SK3146_06438</name>
</gene>
<reference evidence="1" key="2">
    <citation type="journal article" date="2021" name="J Anim Sci Technol">
        <title>Complete genome sequence of Paenibacillus konkukensis sp. nov. SK3146 as a potential probiotic strain.</title>
        <authorList>
            <person name="Jung H.I."/>
            <person name="Park S."/>
            <person name="Niu K.M."/>
            <person name="Lee S.W."/>
            <person name="Kothari D."/>
            <person name="Yi K.J."/>
            <person name="Kim S.K."/>
        </authorList>
    </citation>
    <scope>NUCLEOTIDE SEQUENCE</scope>
    <source>
        <strain evidence="1">SK3146</strain>
    </source>
</reference>
<name>A0ABY4S0Y3_9BACL</name>
<keyword evidence="2" id="KW-1185">Reference proteome</keyword>
<dbReference type="RefSeq" id="WP_249862629.1">
    <property type="nucleotide sequence ID" value="NZ_CP027059.1"/>
</dbReference>
<proteinExistence type="predicted"/>
<dbReference type="Proteomes" id="UP001057134">
    <property type="component" value="Chromosome"/>
</dbReference>
<evidence type="ECO:0000313" key="2">
    <source>
        <dbReference type="Proteomes" id="UP001057134"/>
    </source>
</evidence>
<dbReference type="EMBL" id="CP027059">
    <property type="protein sequence ID" value="UQZ87142.1"/>
    <property type="molecule type" value="Genomic_DNA"/>
</dbReference>
<accession>A0ABY4S0Y3</accession>
<sequence>MKNHLECEQIILQLGIPKETFELWKATCLIQHPLTNMTADTQEQEASINVTTESL</sequence>
<organism evidence="1 2">
    <name type="scientific">Paenibacillus konkukensis</name>
    <dbReference type="NCBI Taxonomy" id="2020716"/>
    <lineage>
        <taxon>Bacteria</taxon>
        <taxon>Bacillati</taxon>
        <taxon>Bacillota</taxon>
        <taxon>Bacilli</taxon>
        <taxon>Bacillales</taxon>
        <taxon>Paenibacillaceae</taxon>
        <taxon>Paenibacillus</taxon>
    </lineage>
</organism>
<reference evidence="1" key="1">
    <citation type="submission" date="2018-02" db="EMBL/GenBank/DDBJ databases">
        <authorList>
            <person name="Kim S.-K."/>
            <person name="Jung H.-I."/>
            <person name="Lee S.-W."/>
        </authorList>
    </citation>
    <scope>NUCLEOTIDE SEQUENCE</scope>
    <source>
        <strain evidence="1">SK3146</strain>
    </source>
</reference>
<protein>
    <submittedName>
        <fullName evidence="1">Uncharacterized protein</fullName>
    </submittedName>
</protein>
<evidence type="ECO:0000313" key="1">
    <source>
        <dbReference type="EMBL" id="UQZ87142.1"/>
    </source>
</evidence>